<proteinExistence type="predicted"/>
<accession>A0A0N8PSZ6</accession>
<evidence type="ECO:0000256" key="1">
    <source>
        <dbReference type="SAM" id="Coils"/>
    </source>
</evidence>
<evidence type="ECO:0000256" key="2">
    <source>
        <dbReference type="SAM" id="MobiDB-lite"/>
    </source>
</evidence>
<feature type="compositionally biased region" description="Polar residues" evidence="2">
    <location>
        <begin position="18"/>
        <end position="41"/>
    </location>
</feature>
<comment type="caution">
    <text evidence="3">The sequence shown here is derived from an EMBL/GenBank/DDBJ whole genome shotgun (WGS) entry which is preliminary data.</text>
</comment>
<gene>
    <name evidence="3" type="ORF">SE17_05740</name>
</gene>
<dbReference type="AlphaFoldDB" id="A0A0N8PSZ6"/>
<evidence type="ECO:0008006" key="5">
    <source>
        <dbReference type="Google" id="ProtNLM"/>
    </source>
</evidence>
<keyword evidence="4" id="KW-1185">Reference proteome</keyword>
<organism evidence="3 4">
    <name type="scientific">Kouleothrix aurantiaca</name>
    <dbReference type="NCBI Taxonomy" id="186479"/>
    <lineage>
        <taxon>Bacteria</taxon>
        <taxon>Bacillati</taxon>
        <taxon>Chloroflexota</taxon>
        <taxon>Chloroflexia</taxon>
        <taxon>Chloroflexales</taxon>
        <taxon>Roseiflexineae</taxon>
        <taxon>Roseiflexaceae</taxon>
        <taxon>Kouleothrix</taxon>
    </lineage>
</organism>
<protein>
    <recommendedName>
        <fullName evidence="5">Scaffolding protein</fullName>
    </recommendedName>
</protein>
<feature type="region of interest" description="Disordered" evidence="2">
    <location>
        <begin position="1"/>
        <end position="41"/>
    </location>
</feature>
<evidence type="ECO:0000313" key="4">
    <source>
        <dbReference type="Proteomes" id="UP000050509"/>
    </source>
</evidence>
<evidence type="ECO:0000313" key="3">
    <source>
        <dbReference type="EMBL" id="KPV54109.1"/>
    </source>
</evidence>
<reference evidence="3 4" key="1">
    <citation type="submission" date="2015-09" db="EMBL/GenBank/DDBJ databases">
        <title>Draft genome sequence of Kouleothrix aurantiaca JCM 19913.</title>
        <authorList>
            <person name="Hemp J."/>
        </authorList>
    </citation>
    <scope>NUCLEOTIDE SEQUENCE [LARGE SCALE GENOMIC DNA]</scope>
    <source>
        <strain evidence="3 4">COM-B</strain>
    </source>
</reference>
<keyword evidence="1" id="KW-0175">Coiled coil</keyword>
<dbReference type="Proteomes" id="UP000050509">
    <property type="component" value="Unassembled WGS sequence"/>
</dbReference>
<feature type="coiled-coil region" evidence="1">
    <location>
        <begin position="64"/>
        <end position="95"/>
    </location>
</feature>
<sequence length="186" mass="20218">MAENETNVVATPDEPGNNDANTEGVVTQTTQPTEAPKSFSQDDLDRIVKSRLAENARTLKTKFEKDLEAQIAATREEAQKDLDKLVDERVNSRLAERELAAARTALAEEYGLNEDQISRLVGTTPDELKADAAKVFGGFKKVLPTPPVIQTGNGAGGPEHPVDINKMTPAQIRANRNTLLSQTKIP</sequence>
<dbReference type="EMBL" id="LJCR01000112">
    <property type="protein sequence ID" value="KPV54109.1"/>
    <property type="molecule type" value="Genomic_DNA"/>
</dbReference>
<name>A0A0N8PSZ6_9CHLR</name>